<dbReference type="InterPro" id="IPR039048">
    <property type="entry name" value="Trub2"/>
</dbReference>
<feature type="non-terminal residue" evidence="4">
    <location>
        <position position="1"/>
    </location>
</feature>
<sequence length="243" mass="27197">SGPVFTHLKTGAGHRLDTKSSGVFVLGVGRGNQLLDEVRDAHLSRTYTVRGLFGKATDDFSDTGKLIEKTTFDHITGEKLERILSVIQGSNHKALLQCANIDLKTQEAYELAVRGLIRPMENSPPLITAIRCLQFAPPEFHLEIHCLHETQQYLRKIIHEIGLELKSTAVCTQVRRVRDGAFTLDDALLRTQWTLHNIRNAILRSRLKVKMALRDSMAYQEICAGSEREREAGLVSGDGRRTA</sequence>
<dbReference type="Proteomes" id="UP000694871">
    <property type="component" value="Unplaced"/>
</dbReference>
<evidence type="ECO:0000259" key="2">
    <source>
        <dbReference type="Pfam" id="PF01509"/>
    </source>
</evidence>
<dbReference type="InterPro" id="IPR002501">
    <property type="entry name" value="PsdUridine_synth_N"/>
</dbReference>
<accession>A0ABM1K9M7</accession>
<name>A0ABM1K9M7_GEKJA</name>
<evidence type="ECO:0000256" key="1">
    <source>
        <dbReference type="ARBA" id="ARBA00008999"/>
    </source>
</evidence>
<dbReference type="SUPFAM" id="SSF55120">
    <property type="entry name" value="Pseudouridine synthase"/>
    <property type="match status" value="1"/>
</dbReference>
<dbReference type="Gene3D" id="3.30.2350.10">
    <property type="entry name" value="Pseudouridine synthase"/>
    <property type="match status" value="1"/>
</dbReference>
<proteinExistence type="inferred from homology"/>
<dbReference type="InterPro" id="IPR020103">
    <property type="entry name" value="PsdUridine_synth_cat_dom_sf"/>
</dbReference>
<evidence type="ECO:0000313" key="3">
    <source>
        <dbReference type="Proteomes" id="UP000694871"/>
    </source>
</evidence>
<feature type="domain" description="Pseudouridine synthase II N-terminal" evidence="2">
    <location>
        <begin position="7"/>
        <end position="150"/>
    </location>
</feature>
<dbReference type="GeneID" id="107113581"/>
<dbReference type="PANTHER" id="PTHR13195:SF0">
    <property type="entry name" value="PSEUDOURIDYLATE SYNTHASE TRUB2, MITOCHONDRIAL"/>
    <property type="match status" value="1"/>
</dbReference>
<comment type="similarity">
    <text evidence="1">Belongs to the pseudouridine synthase TruB family.</text>
</comment>
<evidence type="ECO:0000313" key="4">
    <source>
        <dbReference type="RefSeq" id="XP_015270414.1"/>
    </source>
</evidence>
<dbReference type="Pfam" id="PF01509">
    <property type="entry name" value="TruB_N"/>
    <property type="match status" value="1"/>
</dbReference>
<organism evidence="3 4">
    <name type="scientific">Gekko japonicus</name>
    <name type="common">Schlegel's Japanese gecko</name>
    <dbReference type="NCBI Taxonomy" id="146911"/>
    <lineage>
        <taxon>Eukaryota</taxon>
        <taxon>Metazoa</taxon>
        <taxon>Chordata</taxon>
        <taxon>Craniata</taxon>
        <taxon>Vertebrata</taxon>
        <taxon>Euteleostomi</taxon>
        <taxon>Lepidosauria</taxon>
        <taxon>Squamata</taxon>
        <taxon>Bifurcata</taxon>
        <taxon>Gekkota</taxon>
        <taxon>Gekkonidae</taxon>
        <taxon>Gekkoninae</taxon>
        <taxon>Gekko</taxon>
    </lineage>
</organism>
<protein>
    <submittedName>
        <fullName evidence="4">Probable tRNA pseudouridine synthase 2</fullName>
    </submittedName>
</protein>
<reference evidence="4" key="1">
    <citation type="submission" date="2025-08" db="UniProtKB">
        <authorList>
            <consortium name="RefSeq"/>
        </authorList>
    </citation>
    <scope>IDENTIFICATION</scope>
</reference>
<gene>
    <name evidence="4" type="primary">TRUB2</name>
</gene>
<dbReference type="PANTHER" id="PTHR13195">
    <property type="entry name" value="PSEUDOURIDINE SYNTHASE-RELATED"/>
    <property type="match status" value="1"/>
</dbReference>
<dbReference type="CDD" id="cd02868">
    <property type="entry name" value="PseudoU_synth_hTruB2_like"/>
    <property type="match status" value="1"/>
</dbReference>
<keyword evidence="3" id="KW-1185">Reference proteome</keyword>
<dbReference type="RefSeq" id="XP_015270414.1">
    <property type="nucleotide sequence ID" value="XM_015414928.1"/>
</dbReference>